<accession>A0A4R1I0R8</accession>
<protein>
    <submittedName>
        <fullName evidence="1">Polyketide cyclase/dehydrase/lipid transport protein</fullName>
    </submittedName>
</protein>
<evidence type="ECO:0000313" key="2">
    <source>
        <dbReference type="Proteomes" id="UP000295560"/>
    </source>
</evidence>
<reference evidence="1 2" key="1">
    <citation type="submission" date="2019-03" db="EMBL/GenBank/DDBJ databases">
        <title>Sequencing the genomes of 1000 actinobacteria strains.</title>
        <authorList>
            <person name="Klenk H.-P."/>
        </authorList>
    </citation>
    <scope>NUCLEOTIDE SEQUENCE [LARGE SCALE GENOMIC DNA]</scope>
    <source>
        <strain evidence="1 2">DSM 44969</strain>
    </source>
</reference>
<dbReference type="OrthoDB" id="6624781at2"/>
<proteinExistence type="predicted"/>
<dbReference type="InterPro" id="IPR019587">
    <property type="entry name" value="Polyketide_cyclase/dehydratase"/>
</dbReference>
<sequence length="148" mass="16513">MDTRQVVERVVDAPAEAMFDLLTDPSRHHELDGSGTVLGLVSGERITAVGQRFRMSMDRPGRSDYRSDNIVTILEPGTTVGWATTEVDGEHLGYTWTFRLAPDGPDRTVVTHVYDWSDVVDPDLFVRFPQVSYAEMMRTVDRLAAAVA</sequence>
<comment type="caution">
    <text evidence="1">The sequence shown here is derived from an EMBL/GenBank/DDBJ whole genome shotgun (WGS) entry which is preliminary data.</text>
</comment>
<dbReference type="AlphaFoldDB" id="A0A4R1I0R8"/>
<dbReference type="SUPFAM" id="SSF55961">
    <property type="entry name" value="Bet v1-like"/>
    <property type="match status" value="1"/>
</dbReference>
<evidence type="ECO:0000313" key="1">
    <source>
        <dbReference type="EMBL" id="TCK26810.1"/>
    </source>
</evidence>
<name>A0A4R1I0R8_PSEEN</name>
<dbReference type="Gene3D" id="3.30.530.20">
    <property type="match status" value="1"/>
</dbReference>
<keyword evidence="2" id="KW-1185">Reference proteome</keyword>
<dbReference type="Proteomes" id="UP000295560">
    <property type="component" value="Unassembled WGS sequence"/>
</dbReference>
<organism evidence="1 2">
    <name type="scientific">Pseudonocardia endophytica</name>
    <dbReference type="NCBI Taxonomy" id="401976"/>
    <lineage>
        <taxon>Bacteria</taxon>
        <taxon>Bacillati</taxon>
        <taxon>Actinomycetota</taxon>
        <taxon>Actinomycetes</taxon>
        <taxon>Pseudonocardiales</taxon>
        <taxon>Pseudonocardiaceae</taxon>
        <taxon>Pseudonocardia</taxon>
    </lineage>
</organism>
<dbReference type="EMBL" id="SMFZ01000001">
    <property type="protein sequence ID" value="TCK26810.1"/>
    <property type="molecule type" value="Genomic_DNA"/>
</dbReference>
<dbReference type="InterPro" id="IPR023393">
    <property type="entry name" value="START-like_dom_sf"/>
</dbReference>
<dbReference type="RefSeq" id="WP_132424603.1">
    <property type="nucleotide sequence ID" value="NZ_SMFZ01000001.1"/>
</dbReference>
<gene>
    <name evidence="1" type="ORF">EV378_2655</name>
</gene>
<dbReference type="Pfam" id="PF10604">
    <property type="entry name" value="Polyketide_cyc2"/>
    <property type="match status" value="1"/>
</dbReference>